<dbReference type="RefSeq" id="WP_208897521.1">
    <property type="nucleotide sequence ID" value="NZ_CP011497.1"/>
</dbReference>
<feature type="transmembrane region" description="Helical" evidence="1">
    <location>
        <begin position="231"/>
        <end position="254"/>
    </location>
</feature>
<protein>
    <recommendedName>
        <fullName evidence="4">Vegetative cell wall protein gp1</fullName>
    </recommendedName>
</protein>
<dbReference type="EMBL" id="CP011497">
    <property type="protein sequence ID" value="AKJ09336.1"/>
    <property type="molecule type" value="Genomic_DNA"/>
</dbReference>
<keyword evidence="3" id="KW-1185">Reference proteome</keyword>
<evidence type="ECO:0000313" key="3">
    <source>
        <dbReference type="Proteomes" id="UP000035366"/>
    </source>
</evidence>
<keyword evidence="1" id="KW-0472">Membrane</keyword>
<gene>
    <name evidence="2" type="ORF">ABB07_04670</name>
</gene>
<dbReference type="Proteomes" id="UP000035366">
    <property type="component" value="Chromosome"/>
</dbReference>
<name>A0ABM5TEA8_9ACTN</name>
<feature type="transmembrane region" description="Helical" evidence="1">
    <location>
        <begin position="208"/>
        <end position="225"/>
    </location>
</feature>
<keyword evidence="1" id="KW-0812">Transmembrane</keyword>
<keyword evidence="1" id="KW-1133">Transmembrane helix</keyword>
<sequence>MLGKFWESIGTKLGERWLAVALPALLFWALGAAAYAHAHGTTGVAGRARSLQAQPVVLQVLALVAGLLVIAVSAQLVDWIAQPVLRGLQGYWWPFLRPVRRYLTDRQTRRLRPLQDRFDALAPLVANGTADADQEWEYRRVDLELRRCPPRAALHMPTRLGMYLRAAESEARDKYGLDAVKCWPHLWALLPEQPRADLQAAHAALHRSVTYVIWAALALVWAWWVPWLPPIALVLVWLLHRFSLLAAAAAYGDLFRATVDLHHRALYTAVSWPRPMTPAAERAAGEELTEYLWRGSDRADVTFQA</sequence>
<feature type="transmembrane region" description="Helical" evidence="1">
    <location>
        <begin position="57"/>
        <end position="77"/>
    </location>
</feature>
<reference evidence="2 3" key="1">
    <citation type="journal article" date="2015" name="ISME J.">
        <title>Draft Genome Sequence of Streptomyces incarnatus NRRL8089, which Produces the Nucleoside Antibiotic Sinefungin.</title>
        <authorList>
            <person name="Oshima K."/>
            <person name="Hattori M."/>
            <person name="Shimizu H."/>
            <person name="Fukuda K."/>
            <person name="Nemoto M."/>
            <person name="Inagaki K."/>
            <person name="Tamura T."/>
        </authorList>
    </citation>
    <scope>NUCLEOTIDE SEQUENCE [LARGE SCALE GENOMIC DNA]</scope>
    <source>
        <strain evidence="2 3">NRRL 8089</strain>
    </source>
</reference>
<organism evidence="2 3">
    <name type="scientific">Streptomyces incarnatus</name>
    <dbReference type="NCBI Taxonomy" id="665007"/>
    <lineage>
        <taxon>Bacteria</taxon>
        <taxon>Bacillati</taxon>
        <taxon>Actinomycetota</taxon>
        <taxon>Actinomycetes</taxon>
        <taxon>Kitasatosporales</taxon>
        <taxon>Streptomycetaceae</taxon>
        <taxon>Streptomyces</taxon>
    </lineage>
</organism>
<evidence type="ECO:0000256" key="1">
    <source>
        <dbReference type="SAM" id="Phobius"/>
    </source>
</evidence>
<evidence type="ECO:0000313" key="2">
    <source>
        <dbReference type="EMBL" id="AKJ09336.1"/>
    </source>
</evidence>
<accession>A0ABM5TEA8</accession>
<proteinExistence type="predicted"/>
<evidence type="ECO:0008006" key="4">
    <source>
        <dbReference type="Google" id="ProtNLM"/>
    </source>
</evidence>